<gene>
    <name evidence="1" type="ORF">AJ79_03524</name>
</gene>
<evidence type="ECO:0000313" key="2">
    <source>
        <dbReference type="Proteomes" id="UP000223968"/>
    </source>
</evidence>
<comment type="caution">
    <text evidence="1">The sequence shown here is derived from an EMBL/GenBank/DDBJ whole genome shotgun (WGS) entry which is preliminary data.</text>
</comment>
<dbReference type="Proteomes" id="UP000223968">
    <property type="component" value="Unassembled WGS sequence"/>
</dbReference>
<sequence>MPPTITLIVSIYDNPGIKHWNLFIDAPGEADKTTIQLLGARQRYFRDVRTPSDARALDSLIEACNLCEIDASMIEAVKNIAWDTPVRNEEADYSCQDFVLDVLERLEAEGIINGENGDYKRNKEIVKTKRESWQ</sequence>
<keyword evidence="2" id="KW-1185">Reference proteome</keyword>
<dbReference type="AlphaFoldDB" id="A0A2B7XXK6"/>
<dbReference type="InterPro" id="IPR046670">
    <property type="entry name" value="DUF6540"/>
</dbReference>
<organism evidence="1 2">
    <name type="scientific">Helicocarpus griseus UAMH5409</name>
    <dbReference type="NCBI Taxonomy" id="1447875"/>
    <lineage>
        <taxon>Eukaryota</taxon>
        <taxon>Fungi</taxon>
        <taxon>Dikarya</taxon>
        <taxon>Ascomycota</taxon>
        <taxon>Pezizomycotina</taxon>
        <taxon>Eurotiomycetes</taxon>
        <taxon>Eurotiomycetidae</taxon>
        <taxon>Onygenales</taxon>
        <taxon>Ajellomycetaceae</taxon>
        <taxon>Helicocarpus</taxon>
    </lineage>
</organism>
<name>A0A2B7XXK6_9EURO</name>
<protein>
    <submittedName>
        <fullName evidence="1">Uncharacterized protein</fullName>
    </submittedName>
</protein>
<accession>A0A2B7XXK6</accession>
<reference evidence="1 2" key="1">
    <citation type="submission" date="2017-10" db="EMBL/GenBank/DDBJ databases">
        <title>Comparative genomics in systemic dimorphic fungi from Ajellomycetaceae.</title>
        <authorList>
            <person name="Munoz J.F."/>
            <person name="Mcewen J.G."/>
            <person name="Clay O.K."/>
            <person name="Cuomo C.A."/>
        </authorList>
    </citation>
    <scope>NUCLEOTIDE SEQUENCE [LARGE SCALE GENOMIC DNA]</scope>
    <source>
        <strain evidence="1 2">UAMH5409</strain>
    </source>
</reference>
<dbReference type="Pfam" id="PF20174">
    <property type="entry name" value="DUF6540"/>
    <property type="match status" value="1"/>
</dbReference>
<dbReference type="EMBL" id="PDNB01000043">
    <property type="protein sequence ID" value="PGH13675.1"/>
    <property type="molecule type" value="Genomic_DNA"/>
</dbReference>
<evidence type="ECO:0000313" key="1">
    <source>
        <dbReference type="EMBL" id="PGH13675.1"/>
    </source>
</evidence>
<proteinExistence type="predicted"/>
<dbReference type="OrthoDB" id="37659at2759"/>